<keyword evidence="4" id="KW-1185">Reference proteome</keyword>
<keyword evidence="2" id="KW-1133">Transmembrane helix</keyword>
<feature type="compositionally biased region" description="Polar residues" evidence="1">
    <location>
        <begin position="197"/>
        <end position="213"/>
    </location>
</feature>
<organism evidence="3 4">
    <name type="scientific">Exophiala oligosperma</name>
    <dbReference type="NCBI Taxonomy" id="215243"/>
    <lineage>
        <taxon>Eukaryota</taxon>
        <taxon>Fungi</taxon>
        <taxon>Dikarya</taxon>
        <taxon>Ascomycota</taxon>
        <taxon>Pezizomycotina</taxon>
        <taxon>Eurotiomycetes</taxon>
        <taxon>Chaetothyriomycetidae</taxon>
        <taxon>Chaetothyriales</taxon>
        <taxon>Herpotrichiellaceae</taxon>
        <taxon>Exophiala</taxon>
    </lineage>
</organism>
<reference evidence="3 4" key="1">
    <citation type="submission" date="2015-01" db="EMBL/GenBank/DDBJ databases">
        <title>The Genome Sequence of Exophiala oligosperma CBS72588.</title>
        <authorList>
            <consortium name="The Broad Institute Genomics Platform"/>
            <person name="Cuomo C."/>
            <person name="de Hoog S."/>
            <person name="Gorbushina A."/>
            <person name="Stielow B."/>
            <person name="Teixiera M."/>
            <person name="Abouelleil A."/>
            <person name="Chapman S.B."/>
            <person name="Priest M."/>
            <person name="Young S.K."/>
            <person name="Wortman J."/>
            <person name="Nusbaum C."/>
            <person name="Birren B."/>
        </authorList>
    </citation>
    <scope>NUCLEOTIDE SEQUENCE [LARGE SCALE GENOMIC DNA]</scope>
    <source>
        <strain evidence="3 4">CBS 72588</strain>
    </source>
</reference>
<keyword evidence="2" id="KW-0812">Transmembrane</keyword>
<evidence type="ECO:0000313" key="3">
    <source>
        <dbReference type="EMBL" id="KIW36165.1"/>
    </source>
</evidence>
<dbReference type="Proteomes" id="UP000053342">
    <property type="component" value="Unassembled WGS sequence"/>
</dbReference>
<name>A0A0D2D1S8_9EURO</name>
<dbReference type="GeneID" id="27363629"/>
<feature type="region of interest" description="Disordered" evidence="1">
    <location>
        <begin position="196"/>
        <end position="222"/>
    </location>
</feature>
<feature type="transmembrane region" description="Helical" evidence="2">
    <location>
        <begin position="6"/>
        <end position="30"/>
    </location>
</feature>
<evidence type="ECO:0000256" key="1">
    <source>
        <dbReference type="SAM" id="MobiDB-lite"/>
    </source>
</evidence>
<dbReference type="RefSeq" id="XP_016256381.1">
    <property type="nucleotide sequence ID" value="XM_016413247.1"/>
</dbReference>
<dbReference type="EMBL" id="KN847371">
    <property type="protein sequence ID" value="KIW36165.1"/>
    <property type="molecule type" value="Genomic_DNA"/>
</dbReference>
<accession>A0A0D2D1S8</accession>
<evidence type="ECO:0000256" key="2">
    <source>
        <dbReference type="SAM" id="Phobius"/>
    </source>
</evidence>
<dbReference type="HOGENOM" id="CLU_1245374_0_0_1"/>
<feature type="region of interest" description="Disordered" evidence="1">
    <location>
        <begin position="63"/>
        <end position="95"/>
    </location>
</feature>
<evidence type="ECO:0000313" key="4">
    <source>
        <dbReference type="Proteomes" id="UP000053342"/>
    </source>
</evidence>
<gene>
    <name evidence="3" type="ORF">PV06_11555</name>
</gene>
<dbReference type="AlphaFoldDB" id="A0A0D2D1S8"/>
<proteinExistence type="predicted"/>
<sequence>MVLDNTSSTLIVVGLVLITFLVVFLGLLFLQLTILRRVRRQNEEEPPSAANVALRYMNKPLPQAPYNGHAPSFRKTGNPQTRRPMVEDGESEENEMVHPLFRRRDKNPARRTGDFLNLPLQSTRAYKPTLKAANSQYTGETLKSYTPSIRNREPQVQEQQEVPFGLDQGIPKTPTPATRSVSSRPWLTVDVIPEEQATPTNTAGTATSLQPSPTRGLGTPMI</sequence>
<dbReference type="VEuPathDB" id="FungiDB:PV06_11555"/>
<dbReference type="OrthoDB" id="10394654at2759"/>
<protein>
    <submittedName>
        <fullName evidence="3">Uncharacterized protein</fullName>
    </submittedName>
</protein>
<keyword evidence="2" id="KW-0472">Membrane</keyword>